<dbReference type="OrthoDB" id="26679at2759"/>
<protein>
    <submittedName>
        <fullName evidence="2">(spotted green pufferfish) hypothetical protein</fullName>
    </submittedName>
</protein>
<evidence type="ECO:0000256" key="1">
    <source>
        <dbReference type="SAM" id="MobiDB-lite"/>
    </source>
</evidence>
<gene>
    <name evidence="2" type="ORF">GSTENG00032126001</name>
</gene>
<feature type="region of interest" description="Disordered" evidence="1">
    <location>
        <begin position="1"/>
        <end position="79"/>
    </location>
</feature>
<feature type="compositionally biased region" description="Basic and acidic residues" evidence="1">
    <location>
        <begin position="52"/>
        <end position="63"/>
    </location>
</feature>
<name>Q4RMB0_TETNG</name>
<proteinExistence type="predicted"/>
<dbReference type="EMBL" id="CAAE01015019">
    <property type="protein sequence ID" value="CAG10472.1"/>
    <property type="molecule type" value="Genomic_DNA"/>
</dbReference>
<feature type="region of interest" description="Disordered" evidence="1">
    <location>
        <begin position="117"/>
        <end position="190"/>
    </location>
</feature>
<organism evidence="2">
    <name type="scientific">Tetraodon nigroviridis</name>
    <name type="common">Spotted green pufferfish</name>
    <name type="synonym">Chelonodon nigroviridis</name>
    <dbReference type="NCBI Taxonomy" id="99883"/>
    <lineage>
        <taxon>Eukaryota</taxon>
        <taxon>Metazoa</taxon>
        <taxon>Chordata</taxon>
        <taxon>Craniata</taxon>
        <taxon>Vertebrata</taxon>
        <taxon>Euteleostomi</taxon>
        <taxon>Actinopterygii</taxon>
        <taxon>Neopterygii</taxon>
        <taxon>Teleostei</taxon>
        <taxon>Neoteleostei</taxon>
        <taxon>Acanthomorphata</taxon>
        <taxon>Eupercaria</taxon>
        <taxon>Tetraodontiformes</taxon>
        <taxon>Tetradontoidea</taxon>
        <taxon>Tetraodontidae</taxon>
        <taxon>Tetraodon</taxon>
    </lineage>
</organism>
<reference evidence="2" key="1">
    <citation type="journal article" date="2004" name="Nature">
        <title>Genome duplication in the teleost fish Tetraodon nigroviridis reveals the early vertebrate proto-karyotype.</title>
        <authorList>
            <person name="Jaillon O."/>
            <person name="Aury J.-M."/>
            <person name="Brunet F."/>
            <person name="Petit J.-L."/>
            <person name="Stange-Thomann N."/>
            <person name="Mauceli E."/>
            <person name="Bouneau L."/>
            <person name="Fischer C."/>
            <person name="Ozouf-Costaz C."/>
            <person name="Bernot A."/>
            <person name="Nicaud S."/>
            <person name="Jaffe D."/>
            <person name="Fisher S."/>
            <person name="Lutfalla G."/>
            <person name="Dossat C."/>
            <person name="Segurens B."/>
            <person name="Dasilva C."/>
            <person name="Salanoubat M."/>
            <person name="Levy M."/>
            <person name="Boudet N."/>
            <person name="Castellano S."/>
            <person name="Anthouard V."/>
            <person name="Jubin C."/>
            <person name="Castelli V."/>
            <person name="Katinka M."/>
            <person name="Vacherie B."/>
            <person name="Biemont C."/>
            <person name="Skalli Z."/>
            <person name="Cattolico L."/>
            <person name="Poulain J."/>
            <person name="De Berardinis V."/>
            <person name="Cruaud C."/>
            <person name="Duprat S."/>
            <person name="Brottier P."/>
            <person name="Coutanceau J.-P."/>
            <person name="Gouzy J."/>
            <person name="Parra G."/>
            <person name="Lardier G."/>
            <person name="Chapple C."/>
            <person name="McKernan K.J."/>
            <person name="McEwan P."/>
            <person name="Bosak S."/>
            <person name="Kellis M."/>
            <person name="Volff J.-N."/>
            <person name="Guigo R."/>
            <person name="Zody M.C."/>
            <person name="Mesirov J."/>
            <person name="Lindblad-Toh K."/>
            <person name="Birren B."/>
            <person name="Nusbaum C."/>
            <person name="Kahn D."/>
            <person name="Robinson-Rechavi M."/>
            <person name="Laudet V."/>
            <person name="Schachter V."/>
            <person name="Quetier F."/>
            <person name="Saurin W."/>
            <person name="Scarpelli C."/>
            <person name="Wincker P."/>
            <person name="Lander E.S."/>
            <person name="Weissenbach J."/>
            <person name="Roest Crollius H."/>
        </authorList>
    </citation>
    <scope>NUCLEOTIDE SEQUENCE [LARGE SCALE GENOMIC DNA]</scope>
</reference>
<reference evidence="2" key="2">
    <citation type="submission" date="2004-02" db="EMBL/GenBank/DDBJ databases">
        <authorList>
            <consortium name="Genoscope"/>
            <consortium name="Whitehead Institute Centre for Genome Research"/>
        </authorList>
    </citation>
    <scope>NUCLEOTIDE SEQUENCE</scope>
</reference>
<feature type="compositionally biased region" description="Polar residues" evidence="1">
    <location>
        <begin position="174"/>
        <end position="185"/>
    </location>
</feature>
<feature type="compositionally biased region" description="Polar residues" evidence="1">
    <location>
        <begin position="366"/>
        <end position="385"/>
    </location>
</feature>
<dbReference type="KEGG" id="tng:GSTEN00032126G001"/>
<feature type="compositionally biased region" description="Acidic residues" evidence="1">
    <location>
        <begin position="345"/>
        <end position="360"/>
    </location>
</feature>
<feature type="region of interest" description="Disordered" evidence="1">
    <location>
        <begin position="341"/>
        <end position="405"/>
    </location>
</feature>
<feature type="compositionally biased region" description="Basic and acidic residues" evidence="1">
    <location>
        <begin position="13"/>
        <end position="24"/>
    </location>
</feature>
<accession>Q4RMB0</accession>
<feature type="compositionally biased region" description="Low complexity" evidence="1">
    <location>
        <begin position="129"/>
        <end position="138"/>
    </location>
</feature>
<dbReference type="AlphaFoldDB" id="Q4RMB0"/>
<feature type="compositionally biased region" description="Polar residues" evidence="1">
    <location>
        <begin position="391"/>
        <end position="402"/>
    </location>
</feature>
<evidence type="ECO:0000313" key="2">
    <source>
        <dbReference type="EMBL" id="CAG10472.1"/>
    </source>
</evidence>
<sequence length="525" mass="57741">MAQSVRRLGTITAKDHDSQRDKSRTGYFGNVKSRLGSKLPPGVSQPPQFAKKPWETQPKKDPWSQDPDQPASRPLDHVPHIRNPKLRQYYLQGNNLGLPGDTVFTVTSQFNGTASSSLEDGKMGHHTAHFSSHLSSSSGDFTPRKGNGAHIQGSSQPELDADPYVKQTMEPGSDSGSDTLTTQPQSPLPESEYDKLLDVEAVPMPDGQLCLFALPPEFCEGEGPEAVPYLKLLCRYITDRKGVVSGILLVTSKKLFFDPCKTHPLVKEHGCEDYLLSCSVDNLMSVSFVSDISHVHFNTSLQRKKGKKILQQLKKQAGSLLKRKEESVQSELAGLALSLTKEVSGEEEEADSRDMEEAERELDGVPNNTATFCSEGQGTSSTQHTVETKPSETAMQRKSSTSSGGGLMFVRLQFQLPSGKKRSPGALQIGSAKTPRKRDAWLALSQERLRNPGEDWEMVLMEDNRDKLSLVLDRDPEGFSNILESTDILEASHVREVSDERKLASCSVSDVGKHFSPKVLCCSES</sequence>
<comment type="caution">
    <text evidence="2">The sequence shown here is derived from an EMBL/GenBank/DDBJ whole genome shotgun (WGS) entry which is preliminary data.</text>
</comment>